<evidence type="ECO:0000313" key="1">
    <source>
        <dbReference type="EMBL" id="BBE16450.1"/>
    </source>
</evidence>
<protein>
    <recommendedName>
        <fullName evidence="3">Mobile element protein</fullName>
    </recommendedName>
</protein>
<accession>A0A5K7S4P4</accession>
<dbReference type="EMBL" id="AP018694">
    <property type="protein sequence ID" value="BBE16450.1"/>
    <property type="molecule type" value="Genomic_DNA"/>
</dbReference>
<name>A0A5K7S4P4_9BACT</name>
<evidence type="ECO:0008006" key="3">
    <source>
        <dbReference type="Google" id="ProtNLM"/>
    </source>
</evidence>
<reference evidence="1" key="1">
    <citation type="journal article" date="2020" name="Int. J. Syst. Evol. Microbiol.">
        <title>Aquipluma nitroreducens gen. nov. sp. nov., a novel facultatively anaerobic bacterium isolated from a freshwater lake.</title>
        <authorList>
            <person name="Watanabe M."/>
            <person name="Kojima H."/>
            <person name="Fukui M."/>
        </authorList>
    </citation>
    <scope>NUCLEOTIDE SEQUENCE</scope>
    <source>
        <strain evidence="1">MeG22</strain>
    </source>
</reference>
<organism evidence="1 2">
    <name type="scientific">Aquipluma nitroreducens</name>
    <dbReference type="NCBI Taxonomy" id="2010828"/>
    <lineage>
        <taxon>Bacteria</taxon>
        <taxon>Pseudomonadati</taxon>
        <taxon>Bacteroidota</taxon>
        <taxon>Bacteroidia</taxon>
        <taxon>Marinilabiliales</taxon>
        <taxon>Prolixibacteraceae</taxon>
        <taxon>Aquipluma</taxon>
    </lineage>
</organism>
<evidence type="ECO:0000313" key="2">
    <source>
        <dbReference type="Proteomes" id="UP001193389"/>
    </source>
</evidence>
<dbReference type="AlphaFoldDB" id="A0A5K7S4P4"/>
<proteinExistence type="predicted"/>
<keyword evidence="2" id="KW-1185">Reference proteome</keyword>
<sequence length="39" mass="4587">MRKSEMQTIRKTFPATSSEKKIDYLSALYLEIYQKVAAF</sequence>
<gene>
    <name evidence="1" type="ORF">AQPE_0588</name>
</gene>
<dbReference type="Proteomes" id="UP001193389">
    <property type="component" value="Chromosome"/>
</dbReference>
<dbReference type="KEGG" id="anf:AQPE_0588"/>